<evidence type="ECO:0000256" key="3">
    <source>
        <dbReference type="ARBA" id="ARBA00022714"/>
    </source>
</evidence>
<keyword evidence="7 10" id="KW-0408">Iron</keyword>
<dbReference type="PANTHER" id="PTHR43513">
    <property type="entry name" value="DIHYDROOROTATE DEHYDROGENASE B (NAD(+)), ELECTRON TRANSFER SUBUNIT"/>
    <property type="match status" value="1"/>
</dbReference>
<feature type="domain" description="FAD-binding FR-type" evidence="11">
    <location>
        <begin position="29"/>
        <end position="129"/>
    </location>
</feature>
<dbReference type="GO" id="GO:0051537">
    <property type="term" value="F:2 iron, 2 sulfur cluster binding"/>
    <property type="evidence" value="ECO:0007669"/>
    <property type="project" value="UniProtKB-KW"/>
</dbReference>
<dbReference type="InterPro" id="IPR019480">
    <property type="entry name" value="Dihydroorotate_DH_Fe-S-bd"/>
</dbReference>
<dbReference type="PIRSF" id="PIRSF006816">
    <property type="entry name" value="Cyc3_hyd_g"/>
    <property type="match status" value="1"/>
</dbReference>
<dbReference type="Gene3D" id="2.40.30.10">
    <property type="entry name" value="Translation factors"/>
    <property type="match status" value="1"/>
</dbReference>
<dbReference type="Pfam" id="PF00970">
    <property type="entry name" value="FAD_binding_6"/>
    <property type="match status" value="1"/>
</dbReference>
<evidence type="ECO:0000259" key="11">
    <source>
        <dbReference type="PROSITE" id="PS51384"/>
    </source>
</evidence>
<keyword evidence="8 10" id="KW-0411">Iron-sulfur</keyword>
<dbReference type="InterPro" id="IPR037117">
    <property type="entry name" value="Dihydroorotate_DH_ele_sf"/>
</dbReference>
<dbReference type="Gene3D" id="3.40.50.80">
    <property type="entry name" value="Nucleotide-binding domain of ferredoxin-NADP reductase (FNR) module"/>
    <property type="match status" value="1"/>
</dbReference>
<keyword evidence="3 10" id="KW-0001">2Fe-2S</keyword>
<evidence type="ECO:0000256" key="7">
    <source>
        <dbReference type="ARBA" id="ARBA00023004"/>
    </source>
</evidence>
<dbReference type="Proteomes" id="UP000599024">
    <property type="component" value="Unassembled WGS sequence"/>
</dbReference>
<dbReference type="InterPro" id="IPR050353">
    <property type="entry name" value="PyrK_electron_transfer"/>
</dbReference>
<dbReference type="InterPro" id="IPR017927">
    <property type="entry name" value="FAD-bd_FR_type"/>
</dbReference>
<dbReference type="InterPro" id="IPR039261">
    <property type="entry name" value="FNR_nucleotide-bd"/>
</dbReference>
<dbReference type="EMBL" id="JACNLK010000022">
    <property type="protein sequence ID" value="MBC8207907.1"/>
    <property type="molecule type" value="Genomic_DNA"/>
</dbReference>
<keyword evidence="6" id="KW-0249">Electron transport</keyword>
<dbReference type="PRINTS" id="PR00371">
    <property type="entry name" value="FPNCR"/>
</dbReference>
<keyword evidence="4 10" id="KW-0479">Metal-binding</keyword>
<dbReference type="SUPFAM" id="SSF63380">
    <property type="entry name" value="Riboflavin synthase domain-like"/>
    <property type="match status" value="1"/>
</dbReference>
<keyword evidence="2" id="KW-0285">Flavoprotein</keyword>
<name>A0A8J6TD25_9BACT</name>
<feature type="binding site" evidence="10">
    <location>
        <position position="273"/>
    </location>
    <ligand>
        <name>[2Fe-2S] cluster</name>
        <dbReference type="ChEBI" id="CHEBI:190135"/>
    </ligand>
</feature>
<dbReference type="Pfam" id="PF10418">
    <property type="entry name" value="DHODB_Fe-S_bind"/>
    <property type="match status" value="1"/>
</dbReference>
<dbReference type="CDD" id="cd06221">
    <property type="entry name" value="sulfite_reductase_like"/>
    <property type="match status" value="1"/>
</dbReference>
<dbReference type="Pfam" id="PF00175">
    <property type="entry name" value="NAD_binding_1"/>
    <property type="match status" value="1"/>
</dbReference>
<evidence type="ECO:0000313" key="13">
    <source>
        <dbReference type="Proteomes" id="UP000599024"/>
    </source>
</evidence>
<organism evidence="12 13">
    <name type="scientific">Candidatus Desulfatifera sulfidica</name>
    <dbReference type="NCBI Taxonomy" id="2841691"/>
    <lineage>
        <taxon>Bacteria</taxon>
        <taxon>Pseudomonadati</taxon>
        <taxon>Thermodesulfobacteriota</taxon>
        <taxon>Desulfobulbia</taxon>
        <taxon>Desulfobulbales</taxon>
        <taxon>Desulfobulbaceae</taxon>
        <taxon>Candidatus Desulfatifera</taxon>
    </lineage>
</organism>
<protein>
    <submittedName>
        <fullName evidence="12">FAD/NAD(P)-binding protein</fullName>
    </submittedName>
</protein>
<dbReference type="InterPro" id="IPR001709">
    <property type="entry name" value="Flavoprot_Pyr_Nucl_cyt_Rdtase"/>
</dbReference>
<dbReference type="GO" id="GO:0046872">
    <property type="term" value="F:metal ion binding"/>
    <property type="evidence" value="ECO:0007669"/>
    <property type="project" value="UniProtKB-KW"/>
</dbReference>
<dbReference type="GO" id="GO:0050660">
    <property type="term" value="F:flavin adenine dinucleotide binding"/>
    <property type="evidence" value="ECO:0007669"/>
    <property type="project" value="InterPro"/>
</dbReference>
<dbReference type="InterPro" id="IPR012165">
    <property type="entry name" value="Cyt_c3_hydrogenase_gsu"/>
</dbReference>
<sequence length="298" mass="33118">MTERSIRTIDSQVMTGRAGRLRLTSKNPYVPRSAIIREITRETDSVSTFVMSFIDELENNSFSYQPGQFMMVSVAHQGEAPISISSSSLQSDFFSLTIRNSGRLTKAMHSLKPGNVIGLRGPYGTAFPLEEMQGRNLLIVGGGIGMAPLRSVVHTCCRQPDHFGKVSVLYGSQNPGELCFQSEMQSWKEAGVDCRLIVDAADNGWQHQVGLVTDLLTDEFRPQKKKDLALVCGPGIMIRFVIQRLEELGYSPENIFTTLERHMKCGFGLCGHCHCREKLVCVDGPVFRRSQLGVLEDL</sequence>
<evidence type="ECO:0000256" key="4">
    <source>
        <dbReference type="ARBA" id="ARBA00022723"/>
    </source>
</evidence>
<dbReference type="PANTHER" id="PTHR43513:SF1">
    <property type="entry name" value="ANAEROBIC SULFITE REDUCTASE SUBUNIT B"/>
    <property type="match status" value="1"/>
</dbReference>
<dbReference type="Gene3D" id="2.10.240.10">
    <property type="entry name" value="Dihydroorotate dehydrogenase, electron transfer subunit"/>
    <property type="match status" value="1"/>
</dbReference>
<feature type="binding site" evidence="10">
    <location>
        <position position="281"/>
    </location>
    <ligand>
        <name>[2Fe-2S] cluster</name>
        <dbReference type="ChEBI" id="CHEBI:190135"/>
    </ligand>
</feature>
<evidence type="ECO:0000256" key="6">
    <source>
        <dbReference type="ARBA" id="ARBA00022982"/>
    </source>
</evidence>
<feature type="binding site" evidence="10">
    <location>
        <position position="265"/>
    </location>
    <ligand>
        <name>[2Fe-2S] cluster</name>
        <dbReference type="ChEBI" id="CHEBI:190135"/>
    </ligand>
</feature>
<evidence type="ECO:0000313" key="12">
    <source>
        <dbReference type="EMBL" id="MBC8207907.1"/>
    </source>
</evidence>
<comment type="cofactor">
    <cofactor evidence="10">
        <name>[2Fe-2S] cluster</name>
        <dbReference type="ChEBI" id="CHEBI:190135"/>
    </cofactor>
    <text evidence="10">Binds 1 [2Fe-2S] cluster per subunit.</text>
</comment>
<evidence type="ECO:0000256" key="1">
    <source>
        <dbReference type="ARBA" id="ARBA00022448"/>
    </source>
</evidence>
<dbReference type="InterPro" id="IPR017938">
    <property type="entry name" value="Riboflavin_synthase-like_b-brl"/>
</dbReference>
<keyword evidence="1" id="KW-0813">Transport</keyword>
<evidence type="ECO:0000256" key="8">
    <source>
        <dbReference type="ARBA" id="ARBA00023014"/>
    </source>
</evidence>
<feature type="binding site" evidence="10">
    <location>
        <position position="270"/>
    </location>
    <ligand>
        <name>[2Fe-2S] cluster</name>
        <dbReference type="ChEBI" id="CHEBI:190135"/>
    </ligand>
</feature>
<dbReference type="GO" id="GO:0016491">
    <property type="term" value="F:oxidoreductase activity"/>
    <property type="evidence" value="ECO:0007669"/>
    <property type="project" value="InterPro"/>
</dbReference>
<accession>A0A8J6TD25</accession>
<evidence type="ECO:0000256" key="2">
    <source>
        <dbReference type="ARBA" id="ARBA00022630"/>
    </source>
</evidence>
<comment type="caution">
    <text evidence="12">The sequence shown here is derived from an EMBL/GenBank/DDBJ whole genome shotgun (WGS) entry which is preliminary data.</text>
</comment>
<dbReference type="GO" id="GO:0006221">
    <property type="term" value="P:pyrimidine nucleotide biosynthetic process"/>
    <property type="evidence" value="ECO:0007669"/>
    <property type="project" value="InterPro"/>
</dbReference>
<reference evidence="12 13" key="1">
    <citation type="submission" date="2020-08" db="EMBL/GenBank/DDBJ databases">
        <title>Bridging the membrane lipid divide: bacteria of the FCB group superphylum have the potential to synthesize archaeal ether lipids.</title>
        <authorList>
            <person name="Villanueva L."/>
            <person name="Von Meijenfeldt F.A.B."/>
            <person name="Westbye A.B."/>
            <person name="Yadav S."/>
            <person name="Hopmans E.C."/>
            <person name="Dutilh B.E."/>
            <person name="Sinninghe Damste J.S."/>
        </authorList>
    </citation>
    <scope>NUCLEOTIDE SEQUENCE [LARGE SCALE GENOMIC DNA]</scope>
    <source>
        <strain evidence="12">NIOZ-UU81</strain>
    </source>
</reference>
<evidence type="ECO:0000256" key="5">
    <source>
        <dbReference type="ARBA" id="ARBA00022827"/>
    </source>
</evidence>
<keyword evidence="5" id="KW-0274">FAD</keyword>
<dbReference type="SUPFAM" id="SSF52343">
    <property type="entry name" value="Ferredoxin reductase-like, C-terminal NADP-linked domain"/>
    <property type="match status" value="1"/>
</dbReference>
<evidence type="ECO:0000256" key="9">
    <source>
        <dbReference type="ARBA" id="ARBA00034078"/>
    </source>
</evidence>
<dbReference type="AlphaFoldDB" id="A0A8J6TD25"/>
<dbReference type="InterPro" id="IPR008333">
    <property type="entry name" value="Cbr1-like_FAD-bd_dom"/>
</dbReference>
<dbReference type="PROSITE" id="PS51384">
    <property type="entry name" value="FAD_FR"/>
    <property type="match status" value="1"/>
</dbReference>
<comment type="cofactor">
    <cofactor evidence="9">
        <name>[2Fe-2S] cluster</name>
        <dbReference type="ChEBI" id="CHEBI:190135"/>
    </cofactor>
</comment>
<dbReference type="InterPro" id="IPR001433">
    <property type="entry name" value="OxRdtase_FAD/NAD-bd"/>
</dbReference>
<gene>
    <name evidence="12" type="ORF">H8E79_01920</name>
</gene>
<evidence type="ECO:0000256" key="10">
    <source>
        <dbReference type="PIRSR" id="PIRSR006816-2"/>
    </source>
</evidence>
<proteinExistence type="predicted"/>